<keyword evidence="1" id="KW-0472">Membrane</keyword>
<organism evidence="2 3">
    <name type="scientific">Bacillus amyloliquefaciens (strain Y2)</name>
    <name type="common">Bacillus amyloliquefaciens subsp. plantarum (strain B9601-Y2)</name>
    <dbReference type="NCBI Taxonomy" id="1155777"/>
    <lineage>
        <taxon>Bacteria</taxon>
        <taxon>Bacillati</taxon>
        <taxon>Bacillota</taxon>
        <taxon>Bacilli</taxon>
        <taxon>Bacillales</taxon>
        <taxon>Bacillaceae</taxon>
        <taxon>Bacillus</taxon>
        <taxon>Bacillus amyloliquefaciens group</taxon>
    </lineage>
</organism>
<dbReference type="Pfam" id="PF11167">
    <property type="entry name" value="DUF2953"/>
    <property type="match status" value="1"/>
</dbReference>
<accession>I2C8Y2</accession>
<protein>
    <recommendedName>
        <fullName evidence="4">DUF2953 domain-containing protein</fullName>
    </recommendedName>
</protein>
<dbReference type="Proteomes" id="UP000002878">
    <property type="component" value="Chromosome"/>
</dbReference>
<dbReference type="EMBL" id="CP003332">
    <property type="protein sequence ID" value="AFJ63106.1"/>
    <property type="molecule type" value="Genomic_DNA"/>
</dbReference>
<feature type="transmembrane region" description="Helical" evidence="1">
    <location>
        <begin position="13"/>
        <end position="32"/>
    </location>
</feature>
<evidence type="ECO:0000313" key="2">
    <source>
        <dbReference type="EMBL" id="AFJ63106.1"/>
    </source>
</evidence>
<dbReference type="HOGENOM" id="CLU_097083_1_0_9"/>
<dbReference type="InterPro" id="IPR021338">
    <property type="entry name" value="DUF2953"/>
</dbReference>
<evidence type="ECO:0000256" key="1">
    <source>
        <dbReference type="SAM" id="Phobius"/>
    </source>
</evidence>
<sequence length="242" mass="27172">MGFGDNAAKEVKLMGYAAAAVILILILAWLLMRMKIHLTFEYLHDKDNDKLTFKISALYGLIRIKKTLPVIKVNSEDASIDVKQDTKSEMKGQKKEKKKITYEDVKQSIHRIEMILHQVFQMRQIGASFLAGVRITKFEWVTVIGIKDAAVTGIAAGGLWAVKGGLTAMLYDHLRFIHKPVCEVIPSFQVPASKTHLQCIFFFRFGHLIGAAFKLLKYGRNGLSIIRKKQPVPVASKNDSSV</sequence>
<proteinExistence type="predicted"/>
<dbReference type="PATRIC" id="fig|1126211.3.peg.3067"/>
<evidence type="ECO:0008006" key="4">
    <source>
        <dbReference type="Google" id="ProtNLM"/>
    </source>
</evidence>
<dbReference type="AlphaFoldDB" id="I2C8Y2"/>
<dbReference type="KEGG" id="bqy:MUS_3221"/>
<evidence type="ECO:0000313" key="3">
    <source>
        <dbReference type="Proteomes" id="UP000002878"/>
    </source>
</evidence>
<gene>
    <name evidence="2" type="ORF">MUS_3221</name>
</gene>
<reference evidence="2 3" key="1">
    <citation type="journal article" date="2012" name="J. Biotechnol.">
        <title>Genome sequence of the plant growth promoting strain Bacillus amyloliquefaciens subsp. plantarum B9601-Y2 and expression of mersacidin and other secondary metabolites.</title>
        <authorList>
            <person name="He P."/>
            <person name="Hao K."/>
            <person name="Blom J."/>
            <person name="Ruckert C."/>
            <person name="Vater J."/>
            <person name="Mao Z."/>
            <person name="Wu Y."/>
            <person name="Hou M."/>
            <person name="He P."/>
            <person name="He Y."/>
            <person name="Borriss R."/>
        </authorList>
    </citation>
    <scope>NUCLEOTIDE SEQUENCE [LARGE SCALE GENOMIC DNA]</scope>
    <source>
        <strain evidence="2">Y2</strain>
    </source>
</reference>
<keyword evidence="1" id="KW-0812">Transmembrane</keyword>
<keyword evidence="1" id="KW-1133">Transmembrane helix</keyword>
<dbReference type="KEGG" id="bya:BANAU_2862"/>
<name>I2C8Y2_BACAY</name>